<dbReference type="Gramene" id="RZC79092">
    <property type="protein sequence ID" value="RZC79092"/>
    <property type="gene ID" value="C5167_003308"/>
</dbReference>
<accession>A0A4Y7L377</accession>
<reference evidence="3 4" key="1">
    <citation type="journal article" date="2018" name="Science">
        <title>The opium poppy genome and morphinan production.</title>
        <authorList>
            <person name="Guo L."/>
            <person name="Winzer T."/>
            <person name="Yang X."/>
            <person name="Li Y."/>
            <person name="Ning Z."/>
            <person name="He Z."/>
            <person name="Teodor R."/>
            <person name="Lu Y."/>
            <person name="Bowser T.A."/>
            <person name="Graham I.A."/>
            <person name="Ye K."/>
        </authorList>
    </citation>
    <scope>NUCLEOTIDE SEQUENCE [LARGE SCALE GENOMIC DNA]</scope>
    <source>
        <strain evidence="4">cv. HN1</strain>
        <tissue evidence="3">Leaves</tissue>
    </source>
</reference>
<dbReference type="EMBL" id="CM010723">
    <property type="protein sequence ID" value="RZC79092.1"/>
    <property type="molecule type" value="Genomic_DNA"/>
</dbReference>
<dbReference type="Gene3D" id="1.10.1200.270">
    <property type="entry name" value="Methyltransferase, alpha-helical capping domain"/>
    <property type="match status" value="1"/>
</dbReference>
<evidence type="ECO:0000256" key="2">
    <source>
        <dbReference type="ARBA" id="ARBA00022842"/>
    </source>
</evidence>
<protein>
    <recommendedName>
        <fullName evidence="5">Gibberellic acid methyltransferase 2</fullName>
    </recommendedName>
</protein>
<evidence type="ECO:0008006" key="5">
    <source>
        <dbReference type="Google" id="ProtNLM"/>
    </source>
</evidence>
<dbReference type="GO" id="GO:0008168">
    <property type="term" value="F:methyltransferase activity"/>
    <property type="evidence" value="ECO:0007669"/>
    <property type="project" value="InterPro"/>
</dbReference>
<keyword evidence="1" id="KW-0479">Metal-binding</keyword>
<keyword evidence="4" id="KW-1185">Reference proteome</keyword>
<keyword evidence="2" id="KW-0460">Magnesium</keyword>
<gene>
    <name evidence="3" type="ORF">C5167_003308</name>
</gene>
<dbReference type="Gene3D" id="3.40.50.150">
    <property type="entry name" value="Vaccinia Virus protein VP39"/>
    <property type="match status" value="1"/>
</dbReference>
<name>A0A4Y7L377_PAPSO</name>
<dbReference type="Pfam" id="PF03492">
    <property type="entry name" value="Methyltransf_7"/>
    <property type="match status" value="1"/>
</dbReference>
<dbReference type="Proteomes" id="UP000316621">
    <property type="component" value="Chromosome 9"/>
</dbReference>
<organism evidence="3 4">
    <name type="scientific">Papaver somniferum</name>
    <name type="common">Opium poppy</name>
    <dbReference type="NCBI Taxonomy" id="3469"/>
    <lineage>
        <taxon>Eukaryota</taxon>
        <taxon>Viridiplantae</taxon>
        <taxon>Streptophyta</taxon>
        <taxon>Embryophyta</taxon>
        <taxon>Tracheophyta</taxon>
        <taxon>Spermatophyta</taxon>
        <taxon>Magnoliopsida</taxon>
        <taxon>Ranunculales</taxon>
        <taxon>Papaveraceae</taxon>
        <taxon>Papaveroideae</taxon>
        <taxon>Papaver</taxon>
    </lineage>
</organism>
<dbReference type="SUPFAM" id="SSF53335">
    <property type="entry name" value="S-adenosyl-L-methionine-dependent methyltransferases"/>
    <property type="match status" value="1"/>
</dbReference>
<evidence type="ECO:0000313" key="3">
    <source>
        <dbReference type="EMBL" id="RZC79092.1"/>
    </source>
</evidence>
<dbReference type="AlphaFoldDB" id="A0A4Y7L377"/>
<dbReference type="GO" id="GO:0046872">
    <property type="term" value="F:metal ion binding"/>
    <property type="evidence" value="ECO:0007669"/>
    <property type="project" value="UniProtKB-KW"/>
</dbReference>
<dbReference type="OrthoDB" id="1523883at2759"/>
<dbReference type="InterPro" id="IPR029063">
    <property type="entry name" value="SAM-dependent_MTases_sf"/>
</dbReference>
<dbReference type="OMA" id="NSMDQAW"/>
<sequence>MYHQFYYKVTRNTSFLCLSCIISLNFSMQQHKTNYSPSPSASTLLFDSLSRSLILGFMMKGEYGHHSCTSGGLLKILCMQGGDDDGSYARNSEAPASAISLSKPILLKGIESMKLFDGDANECLRIADLGCATGYNTLATIDLIVDTLMKRYQEEYNYEPEFEAFFSDLPSNDFNSLFKSFQQFDDTSEKRRYYSAGVPGSFYHRLFPRRKLHVAASLSALHWLSKIPDSVLEKKSEAWNKGRAWIDGAKKEVVEAYSKQSMEDLEAFLQSRREEIVEGGLLFILMAGRPGSQKPENQLGDPDSRAKHPFTNSMDQAWEDLLQEGLIDEETRDTFNIPTYMRSTDEVYTAFHRCGGFEIQRLEYERIVEHSKEKQEEWIKDPKSYGKSKANLVRATLKPIVESHIGPKLSEELFKRFEKRASEDTAMLHKTCFYGVIVICAIRIKNDKYKIISESSD</sequence>
<evidence type="ECO:0000313" key="4">
    <source>
        <dbReference type="Proteomes" id="UP000316621"/>
    </source>
</evidence>
<dbReference type="PANTHER" id="PTHR31009">
    <property type="entry name" value="S-ADENOSYL-L-METHIONINE:CARBOXYL METHYLTRANSFERASE FAMILY PROTEIN"/>
    <property type="match status" value="1"/>
</dbReference>
<dbReference type="InterPro" id="IPR042086">
    <property type="entry name" value="MeTrfase_capping"/>
</dbReference>
<proteinExistence type="predicted"/>
<dbReference type="InterPro" id="IPR005299">
    <property type="entry name" value="MeTrfase_7"/>
</dbReference>
<evidence type="ECO:0000256" key="1">
    <source>
        <dbReference type="ARBA" id="ARBA00022723"/>
    </source>
</evidence>